<name>A0A2Z2K4V9_9BACL</name>
<dbReference type="KEGG" id="pdh:B9T62_00385"/>
<feature type="compositionally biased region" description="Low complexity" evidence="1">
    <location>
        <begin position="47"/>
        <end position="58"/>
    </location>
</feature>
<evidence type="ECO:0000256" key="2">
    <source>
        <dbReference type="SAM" id="SignalP"/>
    </source>
</evidence>
<organism evidence="3 4">
    <name type="scientific">Paenibacillus donghaensis</name>
    <dbReference type="NCBI Taxonomy" id="414771"/>
    <lineage>
        <taxon>Bacteria</taxon>
        <taxon>Bacillati</taxon>
        <taxon>Bacillota</taxon>
        <taxon>Bacilli</taxon>
        <taxon>Bacillales</taxon>
        <taxon>Paenibacillaceae</taxon>
        <taxon>Paenibacillus</taxon>
    </lineage>
</organism>
<reference evidence="3 4" key="1">
    <citation type="submission" date="2017-06" db="EMBL/GenBank/DDBJ databases">
        <title>Complete genome sequence of Paenibacillus donghaensis KCTC 13049T isolated from East Sea sediment, South Korea.</title>
        <authorList>
            <person name="Jung B.K."/>
            <person name="Hong S.-J."/>
            <person name="Shin J.-H."/>
        </authorList>
    </citation>
    <scope>NUCLEOTIDE SEQUENCE [LARGE SCALE GENOMIC DNA]</scope>
    <source>
        <strain evidence="3 4">KCTC 13049</strain>
    </source>
</reference>
<sequence>MNVQLGKKLMAVTCISMLLSSCAGSTEAGPQATPVVTHSPAPTAMQSVAPSEPVAAEPSPSPEQTGTVEEADYKQYEQYVQDDSGDPLVFSQKEDLDLDGNMEIVLAYGNDDPDPKMAFISRVYVLREVDGEITRLDDETIATGGYGVRDIKLIHLEDMPQTYIYCGLSNGGGLVGFAVYGISGDSIQTQAYSASASGAGEDVLQDSDGNGSFDSYVQNRFSYEVLYYDVSRMYVLDDGEFIFSRTSVDIPEYPQEIKEVVLQFMSLGALRDGTSSEVDQRLEELYGPEATAFLESLPAEWSEPVHYTIMELEEGGLDFAVDQQGNKANVTVTYPLQEELQGDGEDETEVLSYQLVLTFTLQKENNHWRITSGSYTYN</sequence>
<accession>A0A2Z2K4V9</accession>
<dbReference type="EMBL" id="CP021780">
    <property type="protein sequence ID" value="ASA19444.1"/>
    <property type="molecule type" value="Genomic_DNA"/>
</dbReference>
<evidence type="ECO:0000256" key="1">
    <source>
        <dbReference type="SAM" id="MobiDB-lite"/>
    </source>
</evidence>
<protein>
    <recommendedName>
        <fullName evidence="5">DUF4829 domain-containing protein</fullName>
    </recommendedName>
</protein>
<dbReference type="RefSeq" id="WP_087913469.1">
    <property type="nucleotide sequence ID" value="NZ_CP021780.1"/>
</dbReference>
<keyword evidence="4" id="KW-1185">Reference proteome</keyword>
<evidence type="ECO:0000313" key="3">
    <source>
        <dbReference type="EMBL" id="ASA19444.1"/>
    </source>
</evidence>
<evidence type="ECO:0000313" key="4">
    <source>
        <dbReference type="Proteomes" id="UP000249890"/>
    </source>
</evidence>
<feature type="signal peptide" evidence="2">
    <location>
        <begin position="1"/>
        <end position="28"/>
    </location>
</feature>
<proteinExistence type="predicted"/>
<gene>
    <name evidence="3" type="ORF">B9T62_00385</name>
</gene>
<feature type="region of interest" description="Disordered" evidence="1">
    <location>
        <begin position="26"/>
        <end position="67"/>
    </location>
</feature>
<dbReference type="PROSITE" id="PS51257">
    <property type="entry name" value="PROKAR_LIPOPROTEIN"/>
    <property type="match status" value="1"/>
</dbReference>
<dbReference type="AlphaFoldDB" id="A0A2Z2K4V9"/>
<dbReference type="Proteomes" id="UP000249890">
    <property type="component" value="Chromosome"/>
</dbReference>
<keyword evidence="2" id="KW-0732">Signal</keyword>
<dbReference type="OrthoDB" id="2628648at2"/>
<evidence type="ECO:0008006" key="5">
    <source>
        <dbReference type="Google" id="ProtNLM"/>
    </source>
</evidence>
<feature type="chain" id="PRO_5016398750" description="DUF4829 domain-containing protein" evidence="2">
    <location>
        <begin position="29"/>
        <end position="378"/>
    </location>
</feature>